<dbReference type="PANTHER" id="PTHR48295">
    <property type="entry name" value="CRANIOFACIAL DEVELOPMENT PROTEIN 1"/>
    <property type="match status" value="1"/>
</dbReference>
<feature type="region of interest" description="Disordered" evidence="1">
    <location>
        <begin position="149"/>
        <end position="282"/>
    </location>
</feature>
<evidence type="ECO:0000256" key="1">
    <source>
        <dbReference type="SAM" id="MobiDB-lite"/>
    </source>
</evidence>
<protein>
    <recommendedName>
        <fullName evidence="2">BCNT-C domain-containing protein</fullName>
    </recommendedName>
</protein>
<proteinExistence type="predicted"/>
<dbReference type="PANTHER" id="PTHR48295:SF1">
    <property type="entry name" value="SWR1-COMPLEX PROTEIN 5"/>
    <property type="match status" value="1"/>
</dbReference>
<dbReference type="InterPro" id="IPR027124">
    <property type="entry name" value="Swc5/CFDP1/2"/>
</dbReference>
<dbReference type="Proteomes" id="UP001465755">
    <property type="component" value="Unassembled WGS sequence"/>
</dbReference>
<feature type="domain" description="BCNT-C" evidence="2">
    <location>
        <begin position="235"/>
        <end position="316"/>
    </location>
</feature>
<dbReference type="InterPro" id="IPR011421">
    <property type="entry name" value="BCNT-C"/>
</dbReference>
<dbReference type="Pfam" id="PF07572">
    <property type="entry name" value="BCNT"/>
    <property type="match status" value="1"/>
</dbReference>
<feature type="compositionally biased region" description="Polar residues" evidence="1">
    <location>
        <begin position="99"/>
        <end position="116"/>
    </location>
</feature>
<name>A0AAW1NJR4_9CHLO</name>
<feature type="compositionally biased region" description="Low complexity" evidence="1">
    <location>
        <begin position="82"/>
        <end position="98"/>
    </location>
</feature>
<feature type="compositionally biased region" description="Low complexity" evidence="1">
    <location>
        <begin position="190"/>
        <end position="205"/>
    </location>
</feature>
<organism evidence="3 4">
    <name type="scientific">Symbiochloris irregularis</name>
    <dbReference type="NCBI Taxonomy" id="706552"/>
    <lineage>
        <taxon>Eukaryota</taxon>
        <taxon>Viridiplantae</taxon>
        <taxon>Chlorophyta</taxon>
        <taxon>core chlorophytes</taxon>
        <taxon>Trebouxiophyceae</taxon>
        <taxon>Trebouxiales</taxon>
        <taxon>Trebouxiaceae</taxon>
        <taxon>Symbiochloris</taxon>
    </lineage>
</organism>
<accession>A0AAW1NJR4</accession>
<feature type="compositionally biased region" description="Basic and acidic residues" evidence="1">
    <location>
        <begin position="53"/>
        <end position="75"/>
    </location>
</feature>
<gene>
    <name evidence="3" type="ORF">WJX73_000442</name>
</gene>
<evidence type="ECO:0000313" key="4">
    <source>
        <dbReference type="Proteomes" id="UP001465755"/>
    </source>
</evidence>
<reference evidence="3 4" key="1">
    <citation type="journal article" date="2024" name="Nat. Commun.">
        <title>Phylogenomics reveals the evolutionary origins of lichenization in chlorophyte algae.</title>
        <authorList>
            <person name="Puginier C."/>
            <person name="Libourel C."/>
            <person name="Otte J."/>
            <person name="Skaloud P."/>
            <person name="Haon M."/>
            <person name="Grisel S."/>
            <person name="Petersen M."/>
            <person name="Berrin J.G."/>
            <person name="Delaux P.M."/>
            <person name="Dal Grande F."/>
            <person name="Keller J."/>
        </authorList>
    </citation>
    <scope>NUCLEOTIDE SEQUENCE [LARGE SCALE GENOMIC DNA]</scope>
    <source>
        <strain evidence="3 4">SAG 2036</strain>
    </source>
</reference>
<feature type="region of interest" description="Disordered" evidence="1">
    <location>
        <begin position="1"/>
        <end position="117"/>
    </location>
</feature>
<keyword evidence="4" id="KW-1185">Reference proteome</keyword>
<evidence type="ECO:0000259" key="2">
    <source>
        <dbReference type="PROSITE" id="PS51279"/>
    </source>
</evidence>
<dbReference type="AlphaFoldDB" id="A0AAW1NJR4"/>
<feature type="compositionally biased region" description="Basic and acidic residues" evidence="1">
    <location>
        <begin position="255"/>
        <end position="271"/>
    </location>
</feature>
<sequence>MATLLTAPDLPSSDDEDIDFVPGEDPAAQPRSKKRKVPEPGAPSTSAAIYKDFSGDRGSEHHARLGARSEKRAAKVDAVWQSLSAASRPSASNSRSTSVPEQRPQQANGSSRTGFSLASLCGPVQKAKPVGQRQDWMVQLGFGTKAAADPIARKPDASSMSAEAQAPVGQQARGKPPSEAVEPAKPSSRAAAAAALAQAAMTQQASETETRRFAGKDVEVARAAPGPQSEDERARKQKQGLDSVLQSLAGAKDVNTLEKSRSDWDTHKTLNPEEAAQLEEYNKSSDKYLDKVEFLRRTGQREYESERDRRLAGDIRSRGRL</sequence>
<feature type="compositionally biased region" description="Basic and acidic residues" evidence="1">
    <location>
        <begin position="208"/>
        <end position="220"/>
    </location>
</feature>
<evidence type="ECO:0000313" key="3">
    <source>
        <dbReference type="EMBL" id="KAK9788584.1"/>
    </source>
</evidence>
<feature type="region of interest" description="Disordered" evidence="1">
    <location>
        <begin position="299"/>
        <end position="321"/>
    </location>
</feature>
<dbReference type="EMBL" id="JALJOQ010000223">
    <property type="protein sequence ID" value="KAK9788584.1"/>
    <property type="molecule type" value="Genomic_DNA"/>
</dbReference>
<dbReference type="PROSITE" id="PS51279">
    <property type="entry name" value="BCNT_C"/>
    <property type="match status" value="1"/>
</dbReference>
<comment type="caution">
    <text evidence="3">The sequence shown here is derived from an EMBL/GenBank/DDBJ whole genome shotgun (WGS) entry which is preliminary data.</text>
</comment>